<feature type="domain" description="DUF5689" evidence="2">
    <location>
        <begin position="45"/>
        <end position="249"/>
    </location>
</feature>
<feature type="chain" id="PRO_5020684522" description="DUF5689 domain-containing protein" evidence="1">
    <location>
        <begin position="26"/>
        <end position="476"/>
    </location>
</feature>
<dbReference type="OrthoDB" id="1492759at2"/>
<gene>
    <name evidence="3" type="ORF">E0486_10510</name>
</gene>
<dbReference type="EMBL" id="SKFH01000015">
    <property type="protein sequence ID" value="TCZ70563.1"/>
    <property type="molecule type" value="Genomic_DNA"/>
</dbReference>
<dbReference type="Proteomes" id="UP000295164">
    <property type="component" value="Unassembled WGS sequence"/>
</dbReference>
<comment type="caution">
    <text evidence="3">The sequence shown here is derived from an EMBL/GenBank/DDBJ whole genome shotgun (WGS) entry which is preliminary data.</text>
</comment>
<evidence type="ECO:0000313" key="4">
    <source>
        <dbReference type="Proteomes" id="UP000295164"/>
    </source>
</evidence>
<evidence type="ECO:0000256" key="1">
    <source>
        <dbReference type="SAM" id="SignalP"/>
    </source>
</evidence>
<dbReference type="Pfam" id="PF18942">
    <property type="entry name" value="DUF5689"/>
    <property type="match status" value="1"/>
</dbReference>
<keyword evidence="1" id="KW-0732">Signal</keyword>
<dbReference type="AlphaFoldDB" id="A0A4R4E2E6"/>
<protein>
    <recommendedName>
        <fullName evidence="2">DUF5689 domain-containing protein</fullName>
    </recommendedName>
</protein>
<proteinExistence type="predicted"/>
<feature type="signal peptide" evidence="1">
    <location>
        <begin position="1"/>
        <end position="25"/>
    </location>
</feature>
<dbReference type="InterPro" id="IPR043744">
    <property type="entry name" value="DUF5689"/>
</dbReference>
<evidence type="ECO:0000259" key="2">
    <source>
        <dbReference type="Pfam" id="PF18942"/>
    </source>
</evidence>
<reference evidence="3 4" key="1">
    <citation type="submission" date="2019-03" db="EMBL/GenBank/DDBJ databases">
        <authorList>
            <person name="Kim M.K.M."/>
        </authorList>
    </citation>
    <scope>NUCLEOTIDE SEQUENCE [LARGE SCALE GENOMIC DNA]</scope>
    <source>
        <strain evidence="3 4">17J68-15</strain>
    </source>
</reference>
<keyword evidence="4" id="KW-1185">Reference proteome</keyword>
<organism evidence="3 4">
    <name type="scientific">Flaviaesturariibacter aridisoli</name>
    <dbReference type="NCBI Taxonomy" id="2545761"/>
    <lineage>
        <taxon>Bacteria</taxon>
        <taxon>Pseudomonadati</taxon>
        <taxon>Bacteroidota</taxon>
        <taxon>Chitinophagia</taxon>
        <taxon>Chitinophagales</taxon>
        <taxon>Chitinophagaceae</taxon>
        <taxon>Flaviaestuariibacter</taxon>
    </lineage>
</organism>
<dbReference type="RefSeq" id="WP_131852132.1">
    <property type="nucleotide sequence ID" value="NZ_SKFH01000015.1"/>
</dbReference>
<dbReference type="PROSITE" id="PS51257">
    <property type="entry name" value="PROKAR_LIPOPROTEIN"/>
    <property type="match status" value="1"/>
</dbReference>
<sequence length="476" mass="48841">MKSLTFFTKTKGVLAATAVLLLAAACDKQPVGPVCPDPYNAFNYTDLAAIRALYNGQSAAIPANSKKVRAVVVSNYKNEAAGNFRVQDISSGRGIDLFLGSSFTDTAKLRFGSMIDINVNGGNVATFNGDMQIGGLSATAFSTVACADVTAITPRVATVQQALDSLQLWASSVVTLENVTITAGSTNSTGANFNITDATGTIVTFVRNTSGITVPTGNAQSVTGYLSIFQSATTGVITPQIILRTNSDVVPGGSGSNGTGITLATSPLTLDFNGIGGGSLPAGVSLRTGARADTIGAPATLNTAPSTSLWKTFTSGFKNYASATGLAMGTDSATQVAATNRAVGFRQTGTVGAGGDPGAAFVFLIGNTTGKNNLKMDFQLQSLDTASNVNRATTWAVDYGFGDNPTTFTAVPAASISGNLTTGNHVFSNNAISVTFPAPVNNQGQKLWIRIVALTPSTGTQNRGTAAIDDVKFTWN</sequence>
<accession>A0A4R4E2E6</accession>
<evidence type="ECO:0000313" key="3">
    <source>
        <dbReference type="EMBL" id="TCZ70563.1"/>
    </source>
</evidence>
<name>A0A4R4E2E6_9BACT</name>